<keyword evidence="3" id="KW-1185">Reference proteome</keyword>
<keyword evidence="1" id="KW-0472">Membrane</keyword>
<comment type="caution">
    <text evidence="2">The sequence shown here is derived from an EMBL/GenBank/DDBJ whole genome shotgun (WGS) entry which is preliminary data.</text>
</comment>
<accession>A0ABV4HBT5</accession>
<dbReference type="Proteomes" id="UP001566204">
    <property type="component" value="Unassembled WGS sequence"/>
</dbReference>
<dbReference type="EMBL" id="JBEOQB010000002">
    <property type="protein sequence ID" value="MEZ0451965.1"/>
    <property type="molecule type" value="Genomic_DNA"/>
</dbReference>
<sequence>MLFIYSIYDFVLAEKKITTTLKQENESRNFTLQIITPARKFIGMPFGGGMVKISRLYDEHGKLIHARRYSDELKAEIKSFKKEHAIPYFQLWKGFLLVFAGILIWAAIYGVKNKMANQQRKQETVRLFEQLQHLSAGQLYAATFFTNSNAEGIDGVPAGWIKINKIAGDTLFVQRSKKLDTEHALFDMAHMASIKPQAVSDWNEKIEKIDLKLLRDQLQETNKKSVDLIYIGPDHDKYSGVICTVKGSE</sequence>
<dbReference type="GeneID" id="78461127"/>
<evidence type="ECO:0000313" key="2">
    <source>
        <dbReference type="EMBL" id="MEZ0451965.1"/>
    </source>
</evidence>
<evidence type="ECO:0000256" key="1">
    <source>
        <dbReference type="SAM" id="Phobius"/>
    </source>
</evidence>
<proteinExistence type="predicted"/>
<reference evidence="2 3" key="1">
    <citation type="submission" date="2024-06" db="EMBL/GenBank/DDBJ databases">
        <title>Soil Sphingobacterium thalpophilum.</title>
        <authorList>
            <person name="Yang J."/>
            <person name="Li J."/>
        </authorList>
    </citation>
    <scope>NUCLEOTIDE SEQUENCE [LARGE SCALE GENOMIC DNA]</scope>
    <source>
        <strain evidence="2 3">22g91tb</strain>
    </source>
</reference>
<keyword evidence="1" id="KW-0812">Transmembrane</keyword>
<name>A0ABV4HBT5_9SPHI</name>
<organism evidence="2 3">
    <name type="scientific">Sphingobacterium thalpophilum</name>
    <dbReference type="NCBI Taxonomy" id="259"/>
    <lineage>
        <taxon>Bacteria</taxon>
        <taxon>Pseudomonadati</taxon>
        <taxon>Bacteroidota</taxon>
        <taxon>Sphingobacteriia</taxon>
        <taxon>Sphingobacteriales</taxon>
        <taxon>Sphingobacteriaceae</taxon>
        <taxon>Sphingobacterium</taxon>
    </lineage>
</organism>
<keyword evidence="1" id="KW-1133">Transmembrane helix</keyword>
<evidence type="ECO:0000313" key="3">
    <source>
        <dbReference type="Proteomes" id="UP001566204"/>
    </source>
</evidence>
<dbReference type="RefSeq" id="WP_138096649.1">
    <property type="nucleotide sequence ID" value="NZ_CP158797.1"/>
</dbReference>
<feature type="transmembrane region" description="Helical" evidence="1">
    <location>
        <begin position="91"/>
        <end position="111"/>
    </location>
</feature>
<protein>
    <submittedName>
        <fullName evidence="2">Uncharacterized protein</fullName>
    </submittedName>
</protein>
<gene>
    <name evidence="2" type="ORF">ABTW24_10190</name>
</gene>